<reference evidence="2 3" key="2">
    <citation type="submission" date="2020-04" db="EMBL/GenBank/DDBJ databases">
        <authorList>
            <person name="Fomenkov A."/>
            <person name="Anton B.P."/>
            <person name="Roberts R.J."/>
        </authorList>
    </citation>
    <scope>NUCLEOTIDE SEQUENCE [LARGE SCALE GENOMIC DNA]</scope>
    <source>
        <strain evidence="2 3">CCAP 1403/13f</strain>
    </source>
</reference>
<reference evidence="2 3" key="1">
    <citation type="submission" date="2020-04" db="EMBL/GenBank/DDBJ databases">
        <title>Genome-Wide Identification of 5-Methylcytosine Sites in Bacterial Genomes By High-Throughput Sequencing of MspJI Restriction Fragments.</title>
        <authorList>
            <person name="Wu V."/>
        </authorList>
    </citation>
    <scope>NUCLEOTIDE SEQUENCE [LARGE SCALE GENOMIC DNA]</scope>
    <source>
        <strain evidence="2 3">CCAP 1403/13f</strain>
    </source>
</reference>
<dbReference type="Pfam" id="PF13302">
    <property type="entry name" value="Acetyltransf_3"/>
    <property type="match status" value="1"/>
</dbReference>
<organism evidence="2 3">
    <name type="scientific">Dolichospermum flos-aquae CCAP 1403/13F</name>
    <dbReference type="NCBI Taxonomy" id="315271"/>
    <lineage>
        <taxon>Bacteria</taxon>
        <taxon>Bacillati</taxon>
        <taxon>Cyanobacteriota</taxon>
        <taxon>Cyanophyceae</taxon>
        <taxon>Nostocales</taxon>
        <taxon>Aphanizomenonaceae</taxon>
        <taxon>Dolichospermum</taxon>
    </lineage>
</organism>
<gene>
    <name evidence="2" type="ORF">HGD76_05335</name>
</gene>
<proteinExistence type="predicted"/>
<dbReference type="EMBL" id="CP051206">
    <property type="protein sequence ID" value="QJB43729.1"/>
    <property type="molecule type" value="Genomic_DNA"/>
</dbReference>
<dbReference type="PROSITE" id="PS51186">
    <property type="entry name" value="GNAT"/>
    <property type="match status" value="1"/>
</dbReference>
<feature type="domain" description="N-acetyltransferase" evidence="1">
    <location>
        <begin position="13"/>
        <end position="174"/>
    </location>
</feature>
<dbReference type="AlphaFoldDB" id="A0A6H2BYD4"/>
<evidence type="ECO:0000313" key="3">
    <source>
        <dbReference type="Proteomes" id="UP000502433"/>
    </source>
</evidence>
<evidence type="ECO:0000259" key="1">
    <source>
        <dbReference type="PROSITE" id="PS51186"/>
    </source>
</evidence>
<dbReference type="Gene3D" id="3.40.630.30">
    <property type="match status" value="1"/>
</dbReference>
<dbReference type="InterPro" id="IPR051531">
    <property type="entry name" value="N-acetyltransferase"/>
</dbReference>
<accession>A0A6H2BYD4</accession>
<dbReference type="SUPFAM" id="SSF55729">
    <property type="entry name" value="Acyl-CoA N-acyltransferases (Nat)"/>
    <property type="match status" value="1"/>
</dbReference>
<dbReference type="InterPro" id="IPR016181">
    <property type="entry name" value="Acyl_CoA_acyltransferase"/>
</dbReference>
<protein>
    <submittedName>
        <fullName evidence="2">GNAT family N-acetyltransferase</fullName>
    </submittedName>
</protein>
<dbReference type="Proteomes" id="UP000502433">
    <property type="component" value="Chromosome"/>
</dbReference>
<dbReference type="PANTHER" id="PTHR43792">
    <property type="entry name" value="GNAT FAMILY, PUTATIVE (AFU_ORTHOLOGUE AFUA_3G00765)-RELATED-RELATED"/>
    <property type="match status" value="1"/>
</dbReference>
<dbReference type="KEGG" id="dfs:HGD76_05335"/>
<dbReference type="RefSeq" id="WP_168695174.1">
    <property type="nucleotide sequence ID" value="NZ_CP051206.1"/>
</dbReference>
<dbReference type="InterPro" id="IPR000182">
    <property type="entry name" value="GNAT_dom"/>
</dbReference>
<name>A0A6H2BYD4_DOLFA</name>
<keyword evidence="2" id="KW-0808">Transferase</keyword>
<evidence type="ECO:0000313" key="2">
    <source>
        <dbReference type="EMBL" id="QJB43729.1"/>
    </source>
</evidence>
<sequence>MELLQFKISTHRLLLQPISMEYKADIFREFTQEVTTYLSSKPSEKIQDTEIFINQSLLKMEKGEELVVVILKKDSQEFLGCSGIHKINSKYPRYGIWLKKSAYKQGYATETIAALKLWAEENLDYEYLRYDLDKANTASRRVAEKMGGKIGREYDLINESGKVLNLVEYKISKKQNSEFY</sequence>
<dbReference type="GO" id="GO:0016747">
    <property type="term" value="F:acyltransferase activity, transferring groups other than amino-acyl groups"/>
    <property type="evidence" value="ECO:0007669"/>
    <property type="project" value="InterPro"/>
</dbReference>